<reference evidence="2 3" key="1">
    <citation type="submission" date="2023-09" db="EMBL/GenBank/DDBJ databases">
        <title>Thioclava shenzhenensis sp. nov., a multidrug resistant bacteria-antagonizing species isolated from coastal seawater.</title>
        <authorList>
            <person name="Long M."/>
        </authorList>
    </citation>
    <scope>NUCLEOTIDE SEQUENCE [LARGE SCALE GENOMIC DNA]</scope>
    <source>
        <strain evidence="2 3">FTW29</strain>
    </source>
</reference>
<dbReference type="RefSeq" id="WP_406720586.1">
    <property type="nucleotide sequence ID" value="NZ_CP135443.1"/>
</dbReference>
<evidence type="ECO:0000313" key="3">
    <source>
        <dbReference type="Proteomes" id="UP001623290"/>
    </source>
</evidence>
<accession>A0ABZ1DZD4</accession>
<protein>
    <submittedName>
        <fullName evidence="2">Polymorphic toxin type 15 domain-containing protein</fullName>
    </submittedName>
</protein>
<organism evidence="2 3">
    <name type="scientific">Thioclava litoralis</name>
    <dbReference type="NCBI Taxonomy" id="3076557"/>
    <lineage>
        <taxon>Bacteria</taxon>
        <taxon>Pseudomonadati</taxon>
        <taxon>Pseudomonadota</taxon>
        <taxon>Alphaproteobacteria</taxon>
        <taxon>Rhodobacterales</taxon>
        <taxon>Paracoccaceae</taxon>
        <taxon>Thioclava</taxon>
    </lineage>
</organism>
<dbReference type="EMBL" id="CP135443">
    <property type="protein sequence ID" value="WRY33234.1"/>
    <property type="molecule type" value="Genomic_DNA"/>
</dbReference>
<feature type="domain" description="Novel toxin 15" evidence="1">
    <location>
        <begin position="466"/>
        <end position="620"/>
    </location>
</feature>
<name>A0ABZ1DZD4_9RHOB</name>
<evidence type="ECO:0000259" key="1">
    <source>
        <dbReference type="Pfam" id="PF15604"/>
    </source>
</evidence>
<proteinExistence type="predicted"/>
<gene>
    <name evidence="2" type="ORF">RPE78_11145</name>
</gene>
<dbReference type="InterPro" id="IPR028949">
    <property type="entry name" value="Ntox15"/>
</dbReference>
<sequence>MSISPEDISARSQSSAYRFVGSLDKTTMPCKGWIGVSARYTDAWATPLTNAPLRLADASGVLVDQTVKTDALPHHGLTDGDAETAPITKLGTFEYPEVERGRVSVDLPGDSGGDAEADQAMEGLGAALTAWRDAMLGALQPWVVKWNADGVMSIAEGLRDGVMSGLESWWDSEADFWGSASKIAISQFQAAKSWWSRQPAFVRYIPGTWGAAYLYEKIFEGADDLSDHLSIIFDALRAFASGTVDVIERAIDSLTRLPGEIGLLFAELKAKGQDWIERMILVASETNAFEYLFHILMAVATNMTPNFLAEMAGTGAGFVLPEVLIELVLALIAALSGGTAAALLAGRMATLMAKLVKLSRSVRALGVVTSFVQGFQKVVQFVGKIGKGLHKAIRAGGEYASDQVARISHELKQYKLEIDPSTLGMNGGNIRIVRKRMAQVDVKCFDVAGYAKRRAPGDEVAQQRLMKEYARQLQDQQDGLNALTVAQYQQARNDYIALGRKGISDGAAQEAARADLRSSIRTSIARSTEGSGLSARQVIKEAGVRSEAVMSHLAALHNPDMIAGGYDQISRVADAGINSSIGGSWGDYQSPTSRISQIDSAAAKMQSSPNARMNVKLEPCRK</sequence>
<dbReference type="Pfam" id="PF15604">
    <property type="entry name" value="Ntox15"/>
    <property type="match status" value="1"/>
</dbReference>
<keyword evidence="3" id="KW-1185">Reference proteome</keyword>
<dbReference type="Proteomes" id="UP001623290">
    <property type="component" value="Chromosome"/>
</dbReference>
<evidence type="ECO:0000313" key="2">
    <source>
        <dbReference type="EMBL" id="WRY33234.1"/>
    </source>
</evidence>